<feature type="disulfide bond" evidence="18">
    <location>
        <begin position="217"/>
        <end position="249"/>
    </location>
</feature>
<feature type="active site" description="Proton acceptor" evidence="14">
    <location>
        <position position="65"/>
    </location>
</feature>
<dbReference type="PRINTS" id="PR00458">
    <property type="entry name" value="PEROXIDASE"/>
</dbReference>
<feature type="binding site" evidence="16">
    <location>
        <position position="73"/>
    </location>
    <ligand>
        <name>Ca(2+)</name>
        <dbReference type="ChEBI" id="CHEBI:29108"/>
        <label>1</label>
    </ligand>
</feature>
<evidence type="ECO:0000256" key="4">
    <source>
        <dbReference type="ARBA" id="ARBA00012313"/>
    </source>
</evidence>
<dbReference type="GO" id="GO:0005576">
    <property type="term" value="C:extracellular region"/>
    <property type="evidence" value="ECO:0007669"/>
    <property type="project" value="UniProtKB-SubCell"/>
</dbReference>
<dbReference type="InterPro" id="IPR002016">
    <property type="entry name" value="Haem_peroxidase"/>
</dbReference>
<keyword evidence="22" id="KW-1185">Reference proteome</keyword>
<dbReference type="PROSITE" id="PS00435">
    <property type="entry name" value="PEROXIDASE_1"/>
    <property type="match status" value="1"/>
</dbReference>
<evidence type="ECO:0000256" key="15">
    <source>
        <dbReference type="PIRSR" id="PIRSR600823-2"/>
    </source>
</evidence>
<evidence type="ECO:0000256" key="6">
    <source>
        <dbReference type="ARBA" id="ARBA00022617"/>
    </source>
</evidence>
<comment type="similarity">
    <text evidence="19">Belongs to the peroxidase family. Classical plant (class III) peroxidase subfamily.</text>
</comment>
<keyword evidence="10 16" id="KW-0408">Iron</keyword>
<keyword evidence="13 19" id="KW-0376">Hydrogen peroxide</keyword>
<comment type="function">
    <text evidence="2">Removal of H(2)O(2), oxidation of toxic reductants, biosynthesis and degradation of lignin, suberization, auxin catabolism, response to environmental stresses such as wounding, pathogen attack and oxidative stress. These functions might be dependent on each isozyme/isoform in each plant tissue.</text>
</comment>
<evidence type="ECO:0000313" key="21">
    <source>
        <dbReference type="EMBL" id="URE26770.1"/>
    </source>
</evidence>
<dbReference type="GO" id="GO:0042744">
    <property type="term" value="P:hydrogen peroxide catabolic process"/>
    <property type="evidence" value="ECO:0007669"/>
    <property type="project" value="UniProtKB-KW"/>
</dbReference>
<evidence type="ECO:0000256" key="14">
    <source>
        <dbReference type="PIRSR" id="PIRSR600823-1"/>
    </source>
</evidence>
<keyword evidence="7 16" id="KW-0479">Metal-binding</keyword>
<comment type="subcellular location">
    <subcellularLocation>
        <location evidence="19">Secreted</location>
    </subcellularLocation>
</comment>
<dbReference type="FunFam" id="1.10.420.10:FF:000001">
    <property type="entry name" value="Peroxidase"/>
    <property type="match status" value="1"/>
</dbReference>
<dbReference type="InterPro" id="IPR000823">
    <property type="entry name" value="Peroxidase_pln"/>
</dbReference>
<evidence type="ECO:0000259" key="20">
    <source>
        <dbReference type="PROSITE" id="PS50873"/>
    </source>
</evidence>
<keyword evidence="5 19" id="KW-0575">Peroxidase</keyword>
<dbReference type="EC" id="1.11.1.7" evidence="4 19"/>
<feature type="disulfide bond" evidence="18">
    <location>
        <begin position="34"/>
        <end position="113"/>
    </location>
</feature>
<evidence type="ECO:0000256" key="7">
    <source>
        <dbReference type="ARBA" id="ARBA00022723"/>
    </source>
</evidence>
<evidence type="ECO:0000256" key="2">
    <source>
        <dbReference type="ARBA" id="ARBA00002322"/>
    </source>
</evidence>
<feature type="binding site" evidence="16">
    <location>
        <position position="69"/>
    </location>
    <ligand>
        <name>Ca(2+)</name>
        <dbReference type="ChEBI" id="CHEBI:29108"/>
        <label>1</label>
    </ligand>
</feature>
<keyword evidence="11 18" id="KW-1015">Disulfide bond</keyword>
<comment type="similarity">
    <text evidence="3">Belongs to the peroxidase family. Ascorbate peroxidase subfamily.</text>
</comment>
<feature type="binding site" description="axial binding residue" evidence="16">
    <location>
        <position position="210"/>
    </location>
    <ligand>
        <name>heme b</name>
        <dbReference type="ChEBI" id="CHEBI:60344"/>
    </ligand>
    <ligandPart>
        <name>Fe</name>
        <dbReference type="ChEBI" id="CHEBI:18248"/>
    </ligandPart>
</feature>
<dbReference type="FunFam" id="1.10.520.10:FF:000008">
    <property type="entry name" value="Peroxidase"/>
    <property type="match status" value="1"/>
</dbReference>
<keyword evidence="6 19" id="KW-0349">Heme</keyword>
<keyword evidence="8 16" id="KW-0106">Calcium</keyword>
<dbReference type="InterPro" id="IPR010255">
    <property type="entry name" value="Haem_peroxidase_sf"/>
</dbReference>
<evidence type="ECO:0000256" key="1">
    <source>
        <dbReference type="ARBA" id="ARBA00000189"/>
    </source>
</evidence>
<organism evidence="21 22">
    <name type="scientific">Musa troglodytarum</name>
    <name type="common">fe'i banana</name>
    <dbReference type="NCBI Taxonomy" id="320322"/>
    <lineage>
        <taxon>Eukaryota</taxon>
        <taxon>Viridiplantae</taxon>
        <taxon>Streptophyta</taxon>
        <taxon>Embryophyta</taxon>
        <taxon>Tracheophyta</taxon>
        <taxon>Spermatophyta</taxon>
        <taxon>Magnoliopsida</taxon>
        <taxon>Liliopsida</taxon>
        <taxon>Zingiberales</taxon>
        <taxon>Musaceae</taxon>
        <taxon>Musa</taxon>
    </lineage>
</organism>
<feature type="disulfide bond" evidence="18">
    <location>
        <begin position="67"/>
        <end position="72"/>
    </location>
</feature>
<comment type="catalytic activity">
    <reaction evidence="1 19">
        <text>2 a phenolic donor + H2O2 = 2 a phenolic radical donor + 2 H2O</text>
        <dbReference type="Rhea" id="RHEA:56136"/>
        <dbReference type="ChEBI" id="CHEBI:15377"/>
        <dbReference type="ChEBI" id="CHEBI:16240"/>
        <dbReference type="ChEBI" id="CHEBI:139520"/>
        <dbReference type="ChEBI" id="CHEBI:139521"/>
        <dbReference type="EC" id="1.11.1.7"/>
    </reaction>
</comment>
<feature type="site" description="Transition state stabilizer" evidence="17">
    <location>
        <position position="61"/>
    </location>
</feature>
<dbReference type="Gene3D" id="1.10.520.10">
    <property type="match status" value="1"/>
</dbReference>
<dbReference type="PANTHER" id="PTHR31235">
    <property type="entry name" value="PEROXIDASE 25-RELATED"/>
    <property type="match status" value="1"/>
</dbReference>
<feature type="signal peptide" evidence="19">
    <location>
        <begin position="1"/>
        <end position="22"/>
    </location>
</feature>
<feature type="binding site" evidence="16">
    <location>
        <position position="75"/>
    </location>
    <ligand>
        <name>Ca(2+)</name>
        <dbReference type="ChEBI" id="CHEBI:29108"/>
        <label>1</label>
    </ligand>
</feature>
<evidence type="ECO:0000256" key="13">
    <source>
        <dbReference type="ARBA" id="ARBA00023324"/>
    </source>
</evidence>
<evidence type="ECO:0000256" key="3">
    <source>
        <dbReference type="ARBA" id="ARBA00006873"/>
    </source>
</evidence>
<comment type="cofactor">
    <cofactor evidence="16 19">
        <name>heme b</name>
        <dbReference type="ChEBI" id="CHEBI:60344"/>
    </cofactor>
    <text evidence="16 19">Binds 1 heme b (iron(II)-protoporphyrin IX) group per subunit.</text>
</comment>
<protein>
    <recommendedName>
        <fullName evidence="4 19">Peroxidase</fullName>
        <ecNumber evidence="4 19">1.11.1.7</ecNumber>
    </recommendedName>
</protein>
<dbReference type="EMBL" id="CP097510">
    <property type="protein sequence ID" value="URE26770.1"/>
    <property type="molecule type" value="Genomic_DNA"/>
</dbReference>
<feature type="chain" id="PRO_5039763229" description="Peroxidase" evidence="19">
    <location>
        <begin position="23"/>
        <end position="335"/>
    </location>
</feature>
<proteinExistence type="inferred from homology"/>
<evidence type="ECO:0000256" key="8">
    <source>
        <dbReference type="ARBA" id="ARBA00022837"/>
    </source>
</evidence>
<dbReference type="PRINTS" id="PR00461">
    <property type="entry name" value="PLPEROXIDASE"/>
</dbReference>
<dbReference type="GO" id="GO:0140825">
    <property type="term" value="F:lactoperoxidase activity"/>
    <property type="evidence" value="ECO:0007669"/>
    <property type="project" value="UniProtKB-EC"/>
</dbReference>
<dbReference type="AlphaFoldDB" id="A0A9E7H4T1"/>
<keyword evidence="19" id="KW-0964">Secreted</keyword>
<keyword evidence="9 19" id="KW-0560">Oxidoreductase</keyword>
<gene>
    <name evidence="21" type="ORF">MUK42_35774</name>
</gene>
<feature type="binding site" evidence="16">
    <location>
        <position position="66"/>
    </location>
    <ligand>
        <name>Ca(2+)</name>
        <dbReference type="ChEBI" id="CHEBI:29108"/>
        <label>1</label>
    </ligand>
</feature>
<dbReference type="Gene3D" id="1.10.420.10">
    <property type="entry name" value="Peroxidase, domain 2"/>
    <property type="match status" value="1"/>
</dbReference>
<dbReference type="GO" id="GO:0046872">
    <property type="term" value="F:metal ion binding"/>
    <property type="evidence" value="ECO:0007669"/>
    <property type="project" value="UniProtKB-UniRule"/>
</dbReference>
<evidence type="ECO:0000313" key="22">
    <source>
        <dbReference type="Proteomes" id="UP001055439"/>
    </source>
</evidence>
<dbReference type="InterPro" id="IPR019793">
    <property type="entry name" value="Peroxidases_heam-ligand_BS"/>
</dbReference>
<dbReference type="PROSITE" id="PS50873">
    <property type="entry name" value="PEROXIDASE_4"/>
    <property type="match status" value="1"/>
</dbReference>
<accession>A0A9E7H4T1</accession>
<evidence type="ECO:0000256" key="10">
    <source>
        <dbReference type="ARBA" id="ARBA00023004"/>
    </source>
</evidence>
<feature type="disulfide bond" evidence="18">
    <location>
        <begin position="119"/>
        <end position="330"/>
    </location>
</feature>
<dbReference type="GO" id="GO:0006979">
    <property type="term" value="P:response to oxidative stress"/>
    <property type="evidence" value="ECO:0007669"/>
    <property type="project" value="UniProtKB-UniRule"/>
</dbReference>
<dbReference type="InterPro" id="IPR033905">
    <property type="entry name" value="Secretory_peroxidase"/>
</dbReference>
<name>A0A9E7H4T1_9LILI</name>
<feature type="binding site" evidence="16">
    <location>
        <position position="87"/>
    </location>
    <ligand>
        <name>Ca(2+)</name>
        <dbReference type="ChEBI" id="CHEBI:29108"/>
        <label>1</label>
    </ligand>
</feature>
<evidence type="ECO:0000256" key="9">
    <source>
        <dbReference type="ARBA" id="ARBA00023002"/>
    </source>
</evidence>
<comment type="cofactor">
    <cofactor evidence="16 19">
        <name>Ca(2+)</name>
        <dbReference type="ChEBI" id="CHEBI:29108"/>
    </cofactor>
    <text evidence="16 19">Binds 2 calcium ions per subunit.</text>
</comment>
<feature type="binding site" evidence="16">
    <location>
        <position position="211"/>
    </location>
    <ligand>
        <name>Ca(2+)</name>
        <dbReference type="ChEBI" id="CHEBI:29108"/>
        <label>2</label>
    </ligand>
</feature>
<dbReference type="Proteomes" id="UP001055439">
    <property type="component" value="Chromosome 8"/>
</dbReference>
<evidence type="ECO:0000256" key="11">
    <source>
        <dbReference type="ARBA" id="ARBA00023157"/>
    </source>
</evidence>
<evidence type="ECO:0000256" key="18">
    <source>
        <dbReference type="PIRSR" id="PIRSR600823-5"/>
    </source>
</evidence>
<keyword evidence="19" id="KW-0732">Signal</keyword>
<dbReference type="OrthoDB" id="2113341at2759"/>
<evidence type="ECO:0000256" key="5">
    <source>
        <dbReference type="ARBA" id="ARBA00022559"/>
    </source>
</evidence>
<dbReference type="CDD" id="cd00693">
    <property type="entry name" value="secretory_peroxidase"/>
    <property type="match status" value="1"/>
</dbReference>
<dbReference type="GO" id="GO:0020037">
    <property type="term" value="F:heme binding"/>
    <property type="evidence" value="ECO:0007669"/>
    <property type="project" value="UniProtKB-UniRule"/>
</dbReference>
<dbReference type="Pfam" id="PF00141">
    <property type="entry name" value="peroxidase"/>
    <property type="match status" value="1"/>
</dbReference>
<keyword evidence="12" id="KW-0873">Pyrrolidone carboxylic acid</keyword>
<evidence type="ECO:0000256" key="12">
    <source>
        <dbReference type="ARBA" id="ARBA00023283"/>
    </source>
</evidence>
<feature type="binding site" evidence="15">
    <location>
        <position position="180"/>
    </location>
    <ligand>
        <name>substrate</name>
    </ligand>
</feature>
<evidence type="ECO:0000256" key="17">
    <source>
        <dbReference type="PIRSR" id="PIRSR600823-4"/>
    </source>
</evidence>
<feature type="domain" description="Plant heme peroxidase family profile" evidence="20">
    <location>
        <begin position="24"/>
        <end position="334"/>
    </location>
</feature>
<reference evidence="21" key="1">
    <citation type="submission" date="2022-05" db="EMBL/GenBank/DDBJ databases">
        <title>The Musa troglodytarum L. genome provides insights into the mechanism of non-climacteric behaviour and enrichment of carotenoids.</title>
        <authorList>
            <person name="Wang J."/>
        </authorList>
    </citation>
    <scope>NUCLEOTIDE SEQUENCE</scope>
    <source>
        <tissue evidence="21">Leaf</tissue>
    </source>
</reference>
<sequence length="335" mass="35968">MNSGFLLLACVVLLGLSSGGQAGELKKHFYKKLCPRAEAIVQELVWASVENNSALPAKLLRLFFHDCFVRGCDASVLLDSTANSSAEKDAIPNRSLAGFEVIDQVKAALEKACPGRVSCADILALAARDSVSFRVSLRRSTSTAPFRAFFLAFRQPLWEVKTGRRDGNVSLASEALADIPSAGANITRLVQQFACKNLSVTDLVVLSGAHTIGDGHCGIIRNRLYNFAGNGGTDPSLNATYAAFLKSRCSPTDRTTTEQPVVRRPLLRHPEAAGGLFQPDPALLTDGKSNKIVDKLLDSGGFLDAFRKSITRMGDIGVLTGTDGQIRSDCRAVNR</sequence>
<feature type="binding site" evidence="16">
    <location>
        <position position="71"/>
    </location>
    <ligand>
        <name>Ca(2+)</name>
        <dbReference type="ChEBI" id="CHEBI:29108"/>
        <label>1</label>
    </ligand>
</feature>
<evidence type="ECO:0000256" key="19">
    <source>
        <dbReference type="RuleBase" id="RU362060"/>
    </source>
</evidence>
<dbReference type="SUPFAM" id="SSF48113">
    <property type="entry name" value="Heme-dependent peroxidases"/>
    <property type="match status" value="1"/>
</dbReference>
<evidence type="ECO:0000256" key="16">
    <source>
        <dbReference type="PIRSR" id="PIRSR600823-3"/>
    </source>
</evidence>